<dbReference type="InterPro" id="IPR000722">
    <property type="entry name" value="RNA_pol_asu"/>
</dbReference>
<gene>
    <name evidence="15" type="ORF">J8273_1425</name>
</gene>
<dbReference type="Gene3D" id="1.10.274.100">
    <property type="entry name" value="RNA polymerase Rpb1, domain 3"/>
    <property type="match status" value="1"/>
</dbReference>
<dbReference type="PANTHER" id="PTHR48446">
    <property type="entry name" value="DNA-DIRECTED RNA POLYMERASE SUBUNIT BETA' N-TERMINAL SECTION"/>
    <property type="match status" value="1"/>
</dbReference>
<keyword evidence="10 13" id="KW-0804">Transcription</keyword>
<dbReference type="SUPFAM" id="SSF64484">
    <property type="entry name" value="beta and beta-prime subunits of DNA dependent RNA-polymerase"/>
    <property type="match status" value="1"/>
</dbReference>
<dbReference type="InterPro" id="IPR015700">
    <property type="entry name" value="RPC1"/>
</dbReference>
<dbReference type="CDD" id="cd02736">
    <property type="entry name" value="RNAP_III_Rpc1_C"/>
    <property type="match status" value="1"/>
</dbReference>
<dbReference type="InterPro" id="IPR007083">
    <property type="entry name" value="RNA_pol_Rpb1_4"/>
</dbReference>
<dbReference type="GO" id="GO:0003677">
    <property type="term" value="F:DNA binding"/>
    <property type="evidence" value="ECO:0007669"/>
    <property type="project" value="InterPro"/>
</dbReference>
<comment type="caution">
    <text evidence="15">The sequence shown here is derived from an EMBL/GenBank/DDBJ whole genome shotgun (WGS) entry which is preliminary data.</text>
</comment>
<dbReference type="Pfam" id="PF04997">
    <property type="entry name" value="RNA_pol_Rpb1_1"/>
    <property type="match status" value="1"/>
</dbReference>
<dbReference type="Gene3D" id="6.10.250.2940">
    <property type="match status" value="1"/>
</dbReference>
<reference evidence="15" key="1">
    <citation type="submission" date="2021-05" db="EMBL/GenBank/DDBJ databases">
        <title>A free-living protist that lacks canonical eukaryotic 1 DNA replication and segregation systems.</title>
        <authorList>
            <person name="Salas-Leiva D.E."/>
            <person name="Tromer E.C."/>
            <person name="Curtis B.A."/>
            <person name="Jerlstrom-Hultqvist J."/>
            <person name="Kolisko M."/>
            <person name="Yi Z."/>
            <person name="Salas-Leiva J.S."/>
            <person name="Gallot-Lavallee L."/>
            <person name="Kops G.J.P.L."/>
            <person name="Archibald J.M."/>
            <person name="Simpson A.G.B."/>
            <person name="Roger A.J."/>
        </authorList>
    </citation>
    <scope>NUCLEOTIDE SEQUENCE</scope>
    <source>
        <strain evidence="15">BICM</strain>
    </source>
</reference>
<evidence type="ECO:0000259" key="14">
    <source>
        <dbReference type="SMART" id="SM00663"/>
    </source>
</evidence>
<keyword evidence="8" id="KW-0862">Zinc</keyword>
<evidence type="ECO:0000256" key="1">
    <source>
        <dbReference type="ARBA" id="ARBA00004123"/>
    </source>
</evidence>
<dbReference type="GO" id="GO:0046872">
    <property type="term" value="F:metal ion binding"/>
    <property type="evidence" value="ECO:0007669"/>
    <property type="project" value="UniProtKB-KW"/>
</dbReference>
<dbReference type="GO" id="GO:0000428">
    <property type="term" value="C:DNA-directed RNA polymerase complex"/>
    <property type="evidence" value="ECO:0007669"/>
    <property type="project" value="UniProtKB-KW"/>
</dbReference>
<dbReference type="InterPro" id="IPR035698">
    <property type="entry name" value="RNAP_III_Rpc1_C"/>
</dbReference>
<dbReference type="InterPro" id="IPR007066">
    <property type="entry name" value="RNA_pol_Rpb1_3"/>
</dbReference>
<dbReference type="GO" id="GO:0006351">
    <property type="term" value="P:DNA-templated transcription"/>
    <property type="evidence" value="ECO:0007669"/>
    <property type="project" value="InterPro"/>
</dbReference>
<keyword evidence="11" id="KW-0539">Nucleus</keyword>
<evidence type="ECO:0000256" key="5">
    <source>
        <dbReference type="ARBA" id="ARBA00022679"/>
    </source>
</evidence>
<keyword evidence="5 13" id="KW-0808">Transferase</keyword>
<evidence type="ECO:0000256" key="6">
    <source>
        <dbReference type="ARBA" id="ARBA00022695"/>
    </source>
</evidence>
<dbReference type="Gene3D" id="2.40.40.20">
    <property type="match status" value="1"/>
</dbReference>
<evidence type="ECO:0000256" key="12">
    <source>
        <dbReference type="ARBA" id="ARBA00048552"/>
    </source>
</evidence>
<comment type="catalytic activity">
    <reaction evidence="12 13">
        <text>RNA(n) + a ribonucleoside 5'-triphosphate = RNA(n+1) + diphosphate</text>
        <dbReference type="Rhea" id="RHEA:21248"/>
        <dbReference type="Rhea" id="RHEA-COMP:14527"/>
        <dbReference type="Rhea" id="RHEA-COMP:17342"/>
        <dbReference type="ChEBI" id="CHEBI:33019"/>
        <dbReference type="ChEBI" id="CHEBI:61557"/>
        <dbReference type="ChEBI" id="CHEBI:140395"/>
        <dbReference type="EC" id="2.7.7.6"/>
    </reaction>
</comment>
<dbReference type="GO" id="GO:0005634">
    <property type="term" value="C:nucleus"/>
    <property type="evidence" value="ECO:0007669"/>
    <property type="project" value="UniProtKB-SubCell"/>
</dbReference>
<accession>A0A8J6B761</accession>
<evidence type="ECO:0000256" key="2">
    <source>
        <dbReference type="ARBA" id="ARBA00006460"/>
    </source>
</evidence>
<keyword evidence="4 13" id="KW-0240">DNA-directed RNA polymerase</keyword>
<proteinExistence type="inferred from homology"/>
<dbReference type="Pfam" id="PF04983">
    <property type="entry name" value="RNA_pol_Rpb1_3"/>
    <property type="match status" value="1"/>
</dbReference>
<evidence type="ECO:0000256" key="13">
    <source>
        <dbReference type="RuleBase" id="RU004279"/>
    </source>
</evidence>
<dbReference type="InterPro" id="IPR006592">
    <property type="entry name" value="RNA_pol_N"/>
</dbReference>
<dbReference type="Pfam" id="PF05000">
    <property type="entry name" value="RNA_pol_Rpb1_4"/>
    <property type="match status" value="1"/>
</dbReference>
<dbReference type="FunFam" id="1.10.150.390:FF:000004">
    <property type="entry name" value="DNA-directed RNA polymerase subunit"/>
    <property type="match status" value="1"/>
</dbReference>
<dbReference type="Gene3D" id="6.20.50.80">
    <property type="match status" value="1"/>
</dbReference>
<evidence type="ECO:0000256" key="9">
    <source>
        <dbReference type="ARBA" id="ARBA00022842"/>
    </source>
</evidence>
<keyword evidence="7" id="KW-0479">Metal-binding</keyword>
<dbReference type="GO" id="GO:0003899">
    <property type="term" value="F:DNA-directed RNA polymerase activity"/>
    <property type="evidence" value="ECO:0007669"/>
    <property type="project" value="UniProtKB-EC"/>
</dbReference>
<dbReference type="Gene3D" id="1.10.132.30">
    <property type="match status" value="1"/>
</dbReference>
<evidence type="ECO:0000256" key="11">
    <source>
        <dbReference type="ARBA" id="ARBA00023242"/>
    </source>
</evidence>
<dbReference type="OrthoDB" id="270392at2759"/>
<evidence type="ECO:0000256" key="7">
    <source>
        <dbReference type="ARBA" id="ARBA00022723"/>
    </source>
</evidence>
<dbReference type="EMBL" id="JAHDYR010000004">
    <property type="protein sequence ID" value="KAG9397068.1"/>
    <property type="molecule type" value="Genomic_DNA"/>
</dbReference>
<keyword evidence="6 13" id="KW-0548">Nucleotidyltransferase</keyword>
<dbReference type="EC" id="2.7.7.6" evidence="13"/>
<dbReference type="PANTHER" id="PTHR48446:SF1">
    <property type="entry name" value="DNA-DIRECTED RNA POLYMERASE SUBUNIT BETA' N-TERMINAL SECTION"/>
    <property type="match status" value="1"/>
</dbReference>
<dbReference type="Proteomes" id="UP000717585">
    <property type="component" value="Unassembled WGS sequence"/>
</dbReference>
<evidence type="ECO:0000313" key="15">
    <source>
        <dbReference type="EMBL" id="KAG9397068.1"/>
    </source>
</evidence>
<name>A0A8J6B761_9EUKA</name>
<dbReference type="Gene3D" id="3.30.1490.180">
    <property type="entry name" value="RNA polymerase ii"/>
    <property type="match status" value="1"/>
</dbReference>
<dbReference type="Pfam" id="PF00623">
    <property type="entry name" value="RNA_pol_Rpb1_2"/>
    <property type="match status" value="1"/>
</dbReference>
<comment type="similarity">
    <text evidence="2 13">Belongs to the RNA polymerase beta' chain family.</text>
</comment>
<dbReference type="InterPro" id="IPR007081">
    <property type="entry name" value="RNA_pol_Rpb1_5"/>
</dbReference>
<dbReference type="InterPro" id="IPR007080">
    <property type="entry name" value="RNA_pol_Rpb1_1"/>
</dbReference>
<dbReference type="InterPro" id="IPR042102">
    <property type="entry name" value="RNA_pol_Rpb1_3_sf"/>
</dbReference>
<dbReference type="InterPro" id="IPR044893">
    <property type="entry name" value="RNA_pol_Rpb1_clamp_domain"/>
</dbReference>
<dbReference type="Gene3D" id="4.10.860.120">
    <property type="entry name" value="RNA polymerase II, clamp domain"/>
    <property type="match status" value="1"/>
</dbReference>
<evidence type="ECO:0000256" key="3">
    <source>
        <dbReference type="ARBA" id="ARBA00011206"/>
    </source>
</evidence>
<protein>
    <recommendedName>
        <fullName evidence="13">DNA-directed RNA polymerase subunit</fullName>
        <ecNumber evidence="13">2.7.7.6</ecNumber>
    </recommendedName>
</protein>
<dbReference type="NCBIfam" id="NF006336">
    <property type="entry name" value="PRK08566.1"/>
    <property type="match status" value="1"/>
</dbReference>
<dbReference type="InterPro" id="IPR035697">
    <property type="entry name" value="RNAP_III_RPC1_N"/>
</dbReference>
<keyword evidence="9" id="KW-0460">Magnesium</keyword>
<dbReference type="CDD" id="cd02583">
    <property type="entry name" value="RNAP_III_RPC1_N"/>
    <property type="match status" value="1"/>
</dbReference>
<organism evidence="15 16">
    <name type="scientific">Carpediemonas membranifera</name>
    <dbReference type="NCBI Taxonomy" id="201153"/>
    <lineage>
        <taxon>Eukaryota</taxon>
        <taxon>Metamonada</taxon>
        <taxon>Carpediemonas-like organisms</taxon>
        <taxon>Carpediemonas</taxon>
    </lineage>
</organism>
<evidence type="ECO:0000256" key="4">
    <source>
        <dbReference type="ARBA" id="ARBA00022478"/>
    </source>
</evidence>
<dbReference type="FunFam" id="2.40.40.20:FF:000019">
    <property type="entry name" value="DNA-directed RNA polymerase II subunit RPB1"/>
    <property type="match status" value="1"/>
</dbReference>
<evidence type="ECO:0000256" key="8">
    <source>
        <dbReference type="ARBA" id="ARBA00022833"/>
    </source>
</evidence>
<dbReference type="Pfam" id="PF04998">
    <property type="entry name" value="RNA_pol_Rpb1_5"/>
    <property type="match status" value="1"/>
</dbReference>
<keyword evidence="16" id="KW-1185">Reference proteome</keyword>
<comment type="subcellular location">
    <subcellularLocation>
        <location evidence="1">Nucleus</location>
    </subcellularLocation>
</comment>
<sequence length="1520" mass="166294">MSGRRGEEATRCHSFPKKIDGIQFSTFSDAEIAKVSEVEVCNGSVRQQSSEIVPYGPLDLRLGLSEKQGVCQTCGKALLECEGHYGFVKFPLPVIHPGYLGTVINNLNMVCHQCSSVLLTGEQQKKFRHLLDTAPGATEVKKIRETMLADCKKCKKCPHCTGDSGLTQKVGAFKVVHDQARLYTNAGKTSLSNPVRIEYQQVAKVNLAIQQNLHRVMGPDLTPIDIRRIFSNITDEHVRFLCMDPKISRPEDHIVQTVAVPPSCIRPSVNSSFQGSNEDDITMKLADIVKAAHALESDIETGADSTQVMTKWEALQIHLAIMISGEVPKNVAIDANTNYQSIRGLETRLKGKQGRYRGNLLGKRVDFSGRTVIGPDPNLGIHEVGVPRLMAMRMTFPEPVNARNIQMLRSMVNNGPEVWPGANYIIKQGRGNRPSVKQIVLPFNREQLARKLEVGDVVERHMINGDACLFNRQPSLHRVSIMCHQAHILEGRTLRFNVACCGPYNADFDGDEMNLHLPQTLEAREEALHLMGLRNNMIVPRAGMLLVHATQDILSGAHILTLKDTFITRGQAMNLLTAAVNGDEQIIMPAPAVVFPRQLWTGKQLVSTLLKVKLYRTKRHAGKVGEVSRLSLEAKEKKYSGSGKWMCLQDGYVVVRDSDLLAGSLGKGVLGGSKDSIFYNLIRTYGPETAAILMLQVTKISLNFLMTYGFSIGIGDVTPSAELDGRKERIINAKYAEVEALIELYESGELPQDPGCTPLQTLEAKINGHLSTIREEVGSACIQSMHRTNTPLIMALCGSKGSNINLAQMAATVGQQTVSGQRTPDGFVDRSLPHFAVGSKHPAARGFVADSFYSGLTPSEFIFHAMAGREGLVDTAVKTAETGYMQRRLVKGLEDLHIEYDGTVRNSENVVVQFEFGGDSLDPMHMETSGPCNFPRLIDHIRGTVPNVGQPLLALTTLTDYSGHEVTETTAQAETSVAMLFDAVKVFATTLPPPADIRRYALLRAITLVRPAREVPTASRATINAFTEGSTRITPAKALDRLARRLFYPVDSTGVDEVVLKDMCVKVQPQDRPCLFGVLPFIHTAAPTLAVAPEDEAAEAAVRMGIAFTTAHVDAFLEQVFDKFRRAVIEPGTAVGPIGAQSIGEPGTQLTLRTFHFAGVASMNVTLGVPRIKEIINGVANLSTPIIKAKLDGAYRNKSSSARVVKGRIERTSLGDIADHIQEVYGPTDNASCRGCYVTIKLDHKIIQSLQLGVTEETVIKSILTERKMKIAKSDAGNIAKVYNAKTRSDSIRIFPAKIERDVMFYEIQRLMANLPSVIVSGIKTVERAVINDTGSGDEFELLVEGTGLRQVMNTVGVVGGHTTTNSTCEACDILGIEAARSTIINEFAYTMSSHGMAVDRRHIELLADAMTFKGLILGITRFGIGKMRDSVLMLASFERTGDVLFDAAAHTRRDPIQGVSESIVTGKTCYLGTGMMKLLKEPVGEPASTPEPRVTLLESTGEAREALMNRLLGNRRHRV</sequence>
<evidence type="ECO:0000256" key="10">
    <source>
        <dbReference type="ARBA" id="ARBA00023163"/>
    </source>
</evidence>
<dbReference type="SMART" id="SM00663">
    <property type="entry name" value="RPOLA_N"/>
    <property type="match status" value="1"/>
</dbReference>
<dbReference type="InterPro" id="IPR038120">
    <property type="entry name" value="Rpb1_funnel_sf"/>
</dbReference>
<comment type="function">
    <text evidence="13">DNA-dependent RNA polymerase catalyzes the transcription of DNA into RNA using the four ribonucleoside triphosphates as substrates.</text>
</comment>
<feature type="domain" description="RNA polymerase N-terminal" evidence="14">
    <location>
        <begin position="251"/>
        <end position="561"/>
    </location>
</feature>
<evidence type="ECO:0000313" key="16">
    <source>
        <dbReference type="Proteomes" id="UP000717585"/>
    </source>
</evidence>
<comment type="subunit">
    <text evidence="3">Component of the RNA polymerase III (Pol III) complex consisting of 17 subunits.</text>
</comment>
<dbReference type="Gene3D" id="1.10.150.390">
    <property type="match status" value="1"/>
</dbReference>